<dbReference type="Gene3D" id="3.90.1750.20">
    <property type="entry name" value="Putative Large Serine Recombinase, Chain B, Domain 2"/>
    <property type="match status" value="1"/>
</dbReference>
<name>A0ABV5UJQ6_9PSEU</name>
<dbReference type="InterPro" id="IPR025827">
    <property type="entry name" value="Zn_ribbon_recom_dom"/>
</dbReference>
<sequence length="570" mass="64127">MTSLARLEKSLRVRLYLRISDLTDTSTSIARQEKAGHTKADALGATEVVVSKDEDKSGYDPNVSRPGFDEALEDMRTGRADVLIVYKVDRATRQGIAAASEIIKIVYSTGCRFISITDGIDSVNEGWEIQLVIAAQQAHKESKNTSIRVADLRAFERDAGRWMGSRPTGHRITPERKLTPHPCEAPMLRKACAQLLKGKTGTEVIQWLNRQGYDAPMWANRKERILTLEAKGEPLKAQKLREKPLKSVNSWKWNTLRQIILSPTIVGLMPHDGQIYRHSETGEPIRVGEEILKLEDWVRLCEMFGPDPEHKKRRAATPSNKSHETSRVATWLLKDYVACGECDSRIIFDTVRAHGSLRPRYRCQTGQNTFGGKCPGCTMQGPALEQMVVDAMFTRLAALDYESPAVMAIAERWADRKHPDRVARRARLLSAIADEENFLDRLEEEKLNGLFQGSRGEQRFKRRYEGSTARLAQLESELAAIPEKSALDVGFINVLDELEAGWESSDLAAKRELLGLLVERVWIGKAPGRGRRPTLDRLTFWWVGEPEPHHPRQPKSITEAAAVAQRKNAA</sequence>
<dbReference type="InterPro" id="IPR036162">
    <property type="entry name" value="Resolvase-like_N_sf"/>
</dbReference>
<evidence type="ECO:0000313" key="5">
    <source>
        <dbReference type="Proteomes" id="UP001589535"/>
    </source>
</evidence>
<dbReference type="Proteomes" id="UP001589535">
    <property type="component" value="Unassembled WGS sequence"/>
</dbReference>
<feature type="region of interest" description="Disordered" evidence="2">
    <location>
        <begin position="548"/>
        <end position="570"/>
    </location>
</feature>
<dbReference type="InterPro" id="IPR006119">
    <property type="entry name" value="Resolv_N"/>
</dbReference>
<evidence type="ECO:0000256" key="2">
    <source>
        <dbReference type="SAM" id="MobiDB-lite"/>
    </source>
</evidence>
<dbReference type="RefSeq" id="WP_378207983.1">
    <property type="nucleotide sequence ID" value="NZ_JBHMBK010000078.1"/>
</dbReference>
<dbReference type="PANTHER" id="PTHR30461">
    <property type="entry name" value="DNA-INVERTASE FROM LAMBDOID PROPHAGE"/>
    <property type="match status" value="1"/>
</dbReference>
<dbReference type="Pfam" id="PF07508">
    <property type="entry name" value="Recombinase"/>
    <property type="match status" value="1"/>
</dbReference>
<dbReference type="InterPro" id="IPR011109">
    <property type="entry name" value="DNA_bind_recombinase_dom"/>
</dbReference>
<dbReference type="Gene3D" id="3.40.50.1390">
    <property type="entry name" value="Resolvase, N-terminal catalytic domain"/>
    <property type="match status" value="1"/>
</dbReference>
<comment type="caution">
    <text evidence="4">The sequence shown here is derived from an EMBL/GenBank/DDBJ whole genome shotgun (WGS) entry which is preliminary data.</text>
</comment>
<dbReference type="InterPro" id="IPR050639">
    <property type="entry name" value="SSR_resolvase"/>
</dbReference>
<evidence type="ECO:0000259" key="3">
    <source>
        <dbReference type="PROSITE" id="PS51736"/>
    </source>
</evidence>
<dbReference type="SUPFAM" id="SSF53041">
    <property type="entry name" value="Resolvase-like"/>
    <property type="match status" value="1"/>
</dbReference>
<feature type="domain" description="Resolvase/invertase-type recombinase catalytic" evidence="3">
    <location>
        <begin position="12"/>
        <end position="160"/>
    </location>
</feature>
<dbReference type="Pfam" id="PF00239">
    <property type="entry name" value="Resolvase"/>
    <property type="match status" value="1"/>
</dbReference>
<dbReference type="PANTHER" id="PTHR30461:SF23">
    <property type="entry name" value="DNA RECOMBINASE-RELATED"/>
    <property type="match status" value="1"/>
</dbReference>
<evidence type="ECO:0000256" key="1">
    <source>
        <dbReference type="SAM" id="Coils"/>
    </source>
</evidence>
<protein>
    <submittedName>
        <fullName evidence="4">Recombinase family protein</fullName>
    </submittedName>
</protein>
<dbReference type="CDD" id="cd00338">
    <property type="entry name" value="Ser_Recombinase"/>
    <property type="match status" value="1"/>
</dbReference>
<proteinExistence type="predicted"/>
<reference evidence="4 5" key="1">
    <citation type="submission" date="2024-09" db="EMBL/GenBank/DDBJ databases">
        <authorList>
            <person name="Sun Q."/>
            <person name="Mori K."/>
        </authorList>
    </citation>
    <scope>NUCLEOTIDE SEQUENCE [LARGE SCALE GENOMIC DNA]</scope>
    <source>
        <strain evidence="4 5">JCM 13852</strain>
    </source>
</reference>
<dbReference type="PROSITE" id="PS51736">
    <property type="entry name" value="RECOMBINASES_3"/>
    <property type="match status" value="1"/>
</dbReference>
<accession>A0ABV5UJQ6</accession>
<dbReference type="InterPro" id="IPR038109">
    <property type="entry name" value="DNA_bind_recomb_sf"/>
</dbReference>
<keyword evidence="5" id="KW-1185">Reference proteome</keyword>
<keyword evidence="1" id="KW-0175">Coiled coil</keyword>
<organism evidence="4 5">
    <name type="scientific">Amycolatopsis plumensis</name>
    <dbReference type="NCBI Taxonomy" id="236508"/>
    <lineage>
        <taxon>Bacteria</taxon>
        <taxon>Bacillati</taxon>
        <taxon>Actinomycetota</taxon>
        <taxon>Actinomycetes</taxon>
        <taxon>Pseudonocardiales</taxon>
        <taxon>Pseudonocardiaceae</taxon>
        <taxon>Amycolatopsis</taxon>
    </lineage>
</organism>
<dbReference type="EMBL" id="JBHMBK010000078">
    <property type="protein sequence ID" value="MFB9691269.1"/>
    <property type="molecule type" value="Genomic_DNA"/>
</dbReference>
<evidence type="ECO:0000313" key="4">
    <source>
        <dbReference type="EMBL" id="MFB9691269.1"/>
    </source>
</evidence>
<dbReference type="Pfam" id="PF13408">
    <property type="entry name" value="Zn_ribbon_recom"/>
    <property type="match status" value="1"/>
</dbReference>
<feature type="coiled-coil region" evidence="1">
    <location>
        <begin position="425"/>
        <end position="477"/>
    </location>
</feature>
<gene>
    <name evidence="4" type="ORF">ACFFTO_44465</name>
</gene>
<dbReference type="SMART" id="SM00857">
    <property type="entry name" value="Resolvase"/>
    <property type="match status" value="1"/>
</dbReference>